<protein>
    <recommendedName>
        <fullName evidence="3">Acetyltransferase (GNAT) family protein</fullName>
    </recommendedName>
</protein>
<sequence>MPAARWWSRPDMDPPRAVVGAAKLADMEWIVQPLRRGEGIGTEVLRRLLADRSERYAHARLRPGDVS</sequence>
<evidence type="ECO:0000313" key="1">
    <source>
        <dbReference type="EMBL" id="SCG51327.1"/>
    </source>
</evidence>
<keyword evidence="2" id="KW-1185">Reference proteome</keyword>
<dbReference type="EMBL" id="LT607754">
    <property type="protein sequence ID" value="SCG51327.1"/>
    <property type="molecule type" value="Genomic_DNA"/>
</dbReference>
<evidence type="ECO:0000313" key="2">
    <source>
        <dbReference type="Proteomes" id="UP000198221"/>
    </source>
</evidence>
<gene>
    <name evidence="1" type="ORF">GA0070613_2032</name>
</gene>
<name>A0A1C5HZD3_9ACTN</name>
<dbReference type="AlphaFoldDB" id="A0A1C5HZD3"/>
<accession>A0A1C5HZD3</accession>
<evidence type="ECO:0008006" key="3">
    <source>
        <dbReference type="Google" id="ProtNLM"/>
    </source>
</evidence>
<reference evidence="2" key="1">
    <citation type="submission" date="2016-06" db="EMBL/GenBank/DDBJ databases">
        <authorList>
            <person name="Varghese N."/>
            <person name="Submissions Spin"/>
        </authorList>
    </citation>
    <scope>NUCLEOTIDE SEQUENCE [LARGE SCALE GENOMIC DNA]</scope>
    <source>
        <strain evidence="2">DSM 43819</strain>
    </source>
</reference>
<organism evidence="1 2">
    <name type="scientific">Micromonospora inositola</name>
    <dbReference type="NCBI Taxonomy" id="47865"/>
    <lineage>
        <taxon>Bacteria</taxon>
        <taxon>Bacillati</taxon>
        <taxon>Actinomycetota</taxon>
        <taxon>Actinomycetes</taxon>
        <taxon>Micromonosporales</taxon>
        <taxon>Micromonosporaceae</taxon>
        <taxon>Micromonospora</taxon>
    </lineage>
</organism>
<proteinExistence type="predicted"/>
<dbReference type="Proteomes" id="UP000198221">
    <property type="component" value="Chromosome I"/>
</dbReference>